<dbReference type="Proteomes" id="UP000556201">
    <property type="component" value="Unassembled WGS sequence"/>
</dbReference>
<evidence type="ECO:0000313" key="1">
    <source>
        <dbReference type="EMBL" id="MBB5773214.1"/>
    </source>
</evidence>
<dbReference type="AlphaFoldDB" id="A0A7W9FXB0"/>
<dbReference type="RefSeq" id="WP_184280352.1">
    <property type="nucleotide sequence ID" value="NZ_JACHLJ010000009.1"/>
</dbReference>
<name>A0A7W9FXB0_BREVE</name>
<comment type="caution">
    <text evidence="1">The sequence shown here is derived from an EMBL/GenBank/DDBJ whole genome shotgun (WGS) entry which is preliminary data.</text>
</comment>
<reference evidence="1 2" key="1">
    <citation type="submission" date="2020-08" db="EMBL/GenBank/DDBJ databases">
        <title>Functional genomics of gut bacteria from endangered species of beetles.</title>
        <authorList>
            <person name="Carlos-Shanley C."/>
        </authorList>
    </citation>
    <scope>NUCLEOTIDE SEQUENCE [LARGE SCALE GENOMIC DNA]</scope>
    <source>
        <strain evidence="1 2">S00192</strain>
    </source>
</reference>
<sequence length="328" mass="36123">MLEGGLLGWATDQLIKLDDQAPGLIARVLTAAPKRRQAIFAVLAAHDLKGGVFGIDHDLFPAPLAEVIRHGRASDILRHAFSQVPEGFSGLLERIGERPLARPQDYMLLHGIAAGDSSVGIEALRDGRITGRKLAVYSALDERWRHANTLGRIDTPGDALTFNRAVDFVQTVSARATDEVVATAIAAMRPTSTLARLLDRLLRRADRLPDHPITAGDNELRPLASMRDLLEAGRKYRNCLAHRLADVAAGKMAMGEFRGECLVEFRPLTQGTGWLLRDVHIERNRPVPLALIAEVEAKCDQMGIHRIDDAGDSGWKSYRRFTAELEWG</sequence>
<evidence type="ECO:0000313" key="2">
    <source>
        <dbReference type="Proteomes" id="UP000556201"/>
    </source>
</evidence>
<accession>A0A7W9FXB0</accession>
<organism evidence="1 2">
    <name type="scientific">Brevundimonas vesicularis</name>
    <name type="common">Pseudomonas vesicularis</name>
    <dbReference type="NCBI Taxonomy" id="41276"/>
    <lineage>
        <taxon>Bacteria</taxon>
        <taxon>Pseudomonadati</taxon>
        <taxon>Pseudomonadota</taxon>
        <taxon>Alphaproteobacteria</taxon>
        <taxon>Caulobacterales</taxon>
        <taxon>Caulobacteraceae</taxon>
        <taxon>Brevundimonas</taxon>
    </lineage>
</organism>
<proteinExistence type="predicted"/>
<dbReference type="EMBL" id="JACHLJ010000009">
    <property type="protein sequence ID" value="MBB5773214.1"/>
    <property type="molecule type" value="Genomic_DNA"/>
</dbReference>
<protein>
    <submittedName>
        <fullName evidence="1">Uncharacterized protein</fullName>
    </submittedName>
</protein>
<gene>
    <name evidence="1" type="ORF">HNP47_003239</name>
</gene>